<dbReference type="Pfam" id="PF13354">
    <property type="entry name" value="Beta-lactamase2"/>
    <property type="match status" value="1"/>
</dbReference>
<dbReference type="SUPFAM" id="SSF56601">
    <property type="entry name" value="beta-lactamase/transpeptidase-like"/>
    <property type="match status" value="1"/>
</dbReference>
<feature type="transmembrane region" description="Helical" evidence="1">
    <location>
        <begin position="23"/>
        <end position="42"/>
    </location>
</feature>
<keyword evidence="1" id="KW-0812">Transmembrane</keyword>
<dbReference type="InterPro" id="IPR045155">
    <property type="entry name" value="Beta-lactam_cat"/>
</dbReference>
<dbReference type="PANTHER" id="PTHR35333:SF3">
    <property type="entry name" value="BETA-LACTAMASE-TYPE TRANSPEPTIDASE FOLD CONTAINING PROTEIN"/>
    <property type="match status" value="1"/>
</dbReference>
<evidence type="ECO:0000313" key="3">
    <source>
        <dbReference type="EMBL" id="MFD1410114.1"/>
    </source>
</evidence>
<dbReference type="InterPro" id="IPR000871">
    <property type="entry name" value="Beta-lactam_class-A"/>
</dbReference>
<evidence type="ECO:0000259" key="2">
    <source>
        <dbReference type="Pfam" id="PF13354"/>
    </source>
</evidence>
<feature type="domain" description="Beta-lactamase class A catalytic" evidence="2">
    <location>
        <begin position="185"/>
        <end position="315"/>
    </location>
</feature>
<reference evidence="4" key="1">
    <citation type="journal article" date="2019" name="Int. J. Syst. Evol. Microbiol.">
        <title>The Global Catalogue of Microorganisms (GCM) 10K type strain sequencing project: providing services to taxonomists for standard genome sequencing and annotation.</title>
        <authorList>
            <consortium name="The Broad Institute Genomics Platform"/>
            <consortium name="The Broad Institute Genome Sequencing Center for Infectious Disease"/>
            <person name="Wu L."/>
            <person name="Ma J."/>
        </authorList>
    </citation>
    <scope>NUCLEOTIDE SEQUENCE [LARGE SCALE GENOMIC DNA]</scope>
    <source>
        <strain evidence="4">CCM 8937</strain>
    </source>
</reference>
<protein>
    <submittedName>
        <fullName evidence="3">Serine hydrolase</fullName>
    </submittedName>
</protein>
<dbReference type="InterPro" id="IPR012338">
    <property type="entry name" value="Beta-lactam/transpept-like"/>
</dbReference>
<evidence type="ECO:0000256" key="1">
    <source>
        <dbReference type="SAM" id="Phobius"/>
    </source>
</evidence>
<name>A0ABW4BIS1_9LACO</name>
<dbReference type="RefSeq" id="WP_225420235.1">
    <property type="nucleotide sequence ID" value="NZ_RHOT01000036.1"/>
</dbReference>
<gene>
    <name evidence="3" type="ORF">ACFQ4R_00510</name>
</gene>
<organism evidence="3 4">
    <name type="scientific">Lapidilactobacillus gannanensis</name>
    <dbReference type="NCBI Taxonomy" id="2486002"/>
    <lineage>
        <taxon>Bacteria</taxon>
        <taxon>Bacillati</taxon>
        <taxon>Bacillota</taxon>
        <taxon>Bacilli</taxon>
        <taxon>Lactobacillales</taxon>
        <taxon>Lactobacillaceae</taxon>
        <taxon>Lapidilactobacillus</taxon>
    </lineage>
</organism>
<proteinExistence type="predicted"/>
<keyword evidence="4" id="KW-1185">Reference proteome</keyword>
<accession>A0ABW4BIS1</accession>
<keyword evidence="1" id="KW-0472">Membrane</keyword>
<comment type="caution">
    <text evidence="3">The sequence shown here is derived from an EMBL/GenBank/DDBJ whole genome shotgun (WGS) entry which is preliminary data.</text>
</comment>
<keyword evidence="3" id="KW-0378">Hydrolase</keyword>
<dbReference type="GO" id="GO:0016787">
    <property type="term" value="F:hydrolase activity"/>
    <property type="evidence" value="ECO:0007669"/>
    <property type="project" value="UniProtKB-KW"/>
</dbReference>
<dbReference type="PANTHER" id="PTHR35333">
    <property type="entry name" value="BETA-LACTAMASE"/>
    <property type="match status" value="1"/>
</dbReference>
<dbReference type="Proteomes" id="UP001597191">
    <property type="component" value="Unassembled WGS sequence"/>
</dbReference>
<evidence type="ECO:0000313" key="4">
    <source>
        <dbReference type="Proteomes" id="UP001597191"/>
    </source>
</evidence>
<dbReference type="Gene3D" id="3.40.710.10">
    <property type="entry name" value="DD-peptidase/beta-lactamase superfamily"/>
    <property type="match status" value="1"/>
</dbReference>
<sequence length="340" mass="36983">MSRHVRNKLAEAQQVKRLLSKKWLLTLSSIFTLLIIFLMVGIQTGVIHGQTIGALIRTPQTKTTADATAIHHDTAALKTITNNPKLTVTMKQQALQTSLQKYLNQVGADGNVAVSFYNLTPEAGSTAANANDAPIYTEGKLAANVNGADRRVAASTYKLFISAYLFNQVANGRTWTSADETGFTEMIVDSANDYSESQLATYGADTLNAYYQQLGWGAVFSNADDTPAATSTNDLVALLKKLQAGTAPFNQDFYQEKLLTDMSTQVYRDGIPAAVASLTPDATVQDKVGWYEDYNNDAAIMTLPDGQRYLLAIMTKGVGYMDFSEIATIAQKVQQIVYGN</sequence>
<keyword evidence="1" id="KW-1133">Transmembrane helix</keyword>
<dbReference type="EMBL" id="JBHTOH010000007">
    <property type="protein sequence ID" value="MFD1410114.1"/>
    <property type="molecule type" value="Genomic_DNA"/>
</dbReference>